<evidence type="ECO:0000313" key="1">
    <source>
        <dbReference type="EMBL" id="CRL42205.1"/>
    </source>
</evidence>
<evidence type="ECO:0000313" key="2">
    <source>
        <dbReference type="EMBL" id="RHF79591.1"/>
    </source>
</evidence>
<protein>
    <submittedName>
        <fullName evidence="1">Uncharacterized protein</fullName>
    </submittedName>
</protein>
<dbReference type="EMBL" id="CVRS01000100">
    <property type="protein sequence ID" value="CRL42205.1"/>
    <property type="molecule type" value="Genomic_DNA"/>
</dbReference>
<name>A0A0M6WX71_9FIRM</name>
<reference evidence="3" key="1">
    <citation type="submission" date="2015-05" db="EMBL/GenBank/DDBJ databases">
        <authorList>
            <consortium name="Pathogen Informatics"/>
        </authorList>
    </citation>
    <scope>NUCLEOTIDE SEQUENCE [LARGE SCALE GENOMIC DNA]</scope>
    <source>
        <strain evidence="3">L1-83</strain>
    </source>
</reference>
<evidence type="ECO:0000313" key="4">
    <source>
        <dbReference type="Proteomes" id="UP000283701"/>
    </source>
</evidence>
<dbReference type="OrthoDB" id="1917674at2"/>
<gene>
    <name evidence="2" type="ORF">DW654_17620</name>
    <name evidence="1" type="ORF">RIL183_31061</name>
</gene>
<reference evidence="2 4" key="3">
    <citation type="submission" date="2018-08" db="EMBL/GenBank/DDBJ databases">
        <title>A genome reference for cultivated species of the human gut microbiota.</title>
        <authorList>
            <person name="Zou Y."/>
            <person name="Xue W."/>
            <person name="Luo G."/>
        </authorList>
    </citation>
    <scope>NUCLEOTIDE SEQUENCE [LARGE SCALE GENOMIC DNA]</scope>
    <source>
        <strain evidence="2 4">AM23-23AC</strain>
    </source>
</reference>
<evidence type="ECO:0000313" key="3">
    <source>
        <dbReference type="Proteomes" id="UP000049828"/>
    </source>
</evidence>
<dbReference type="Proteomes" id="UP000283701">
    <property type="component" value="Unassembled WGS sequence"/>
</dbReference>
<reference evidence="1" key="2">
    <citation type="submission" date="2015-05" db="EMBL/GenBank/DDBJ databases">
        <authorList>
            <person name="Wang D.B."/>
            <person name="Wang M."/>
        </authorList>
    </citation>
    <scope>NUCLEOTIDE SEQUENCE [LARGE SCALE GENOMIC DNA]</scope>
    <source>
        <strain evidence="1">L1-83</strain>
    </source>
</reference>
<organism evidence="1 3">
    <name type="scientific">Roseburia inulinivorans</name>
    <dbReference type="NCBI Taxonomy" id="360807"/>
    <lineage>
        <taxon>Bacteria</taxon>
        <taxon>Bacillati</taxon>
        <taxon>Bacillota</taxon>
        <taxon>Clostridia</taxon>
        <taxon>Lachnospirales</taxon>
        <taxon>Lachnospiraceae</taxon>
        <taxon>Roseburia</taxon>
    </lineage>
</organism>
<proteinExistence type="predicted"/>
<dbReference type="RefSeq" id="WP_055040257.1">
    <property type="nucleotide sequence ID" value="NZ_CVRS01000100.1"/>
</dbReference>
<dbReference type="Proteomes" id="UP000049828">
    <property type="component" value="Unassembled WGS sequence"/>
</dbReference>
<accession>A0A0M6WX71</accession>
<keyword evidence="3" id="KW-1185">Reference proteome</keyword>
<dbReference type="AlphaFoldDB" id="A0A0M6WX71"/>
<sequence>MNIIDKKSHNELINILNELITTIELMRTEKKDYLLNQNQEEAKEWLKFLCEHTDKEELKTLEDEIANRFVFKFDVEIDTGELDGRRVSLMKEYLIKSNEFLK</sequence>
<dbReference type="EMBL" id="QRHP01000051">
    <property type="protein sequence ID" value="RHF79591.1"/>
    <property type="molecule type" value="Genomic_DNA"/>
</dbReference>